<sequence length="166" mass="17330">MTYYPYPNSTLYTPTKNTQSHHAPCNNKTVQYTLRTPQSPNIPFSARLACPPPALLPILPLTPPLPASGVLSTIVLLAPLAHTHIQLHKARPALAATPIPSFAELTRSGSAPLAGVESGAAGTWAAECVEHADPAGGTCNAAAIGTDAAGAAIHYCHRSQNQRPDN</sequence>
<evidence type="ECO:0000313" key="1">
    <source>
        <dbReference type="EMBL" id="RUS26889.1"/>
    </source>
</evidence>
<name>A0A433QAY5_9FUNG</name>
<comment type="caution">
    <text evidence="1">The sequence shown here is derived from an EMBL/GenBank/DDBJ whole genome shotgun (WGS) entry which is preliminary data.</text>
</comment>
<keyword evidence="2" id="KW-1185">Reference proteome</keyword>
<dbReference type="AlphaFoldDB" id="A0A433QAY5"/>
<gene>
    <name evidence="1" type="ORF">BC938DRAFT_483989</name>
</gene>
<dbReference type="Proteomes" id="UP000274822">
    <property type="component" value="Unassembled WGS sequence"/>
</dbReference>
<proteinExistence type="predicted"/>
<organism evidence="1 2">
    <name type="scientific">Jimgerdemannia flammicorona</name>
    <dbReference type="NCBI Taxonomy" id="994334"/>
    <lineage>
        <taxon>Eukaryota</taxon>
        <taxon>Fungi</taxon>
        <taxon>Fungi incertae sedis</taxon>
        <taxon>Mucoromycota</taxon>
        <taxon>Mucoromycotina</taxon>
        <taxon>Endogonomycetes</taxon>
        <taxon>Endogonales</taxon>
        <taxon>Endogonaceae</taxon>
        <taxon>Jimgerdemannia</taxon>
    </lineage>
</organism>
<reference evidence="1 2" key="1">
    <citation type="journal article" date="2018" name="New Phytol.">
        <title>Phylogenomics of Endogonaceae and evolution of mycorrhizas within Mucoromycota.</title>
        <authorList>
            <person name="Chang Y."/>
            <person name="Desiro A."/>
            <person name="Na H."/>
            <person name="Sandor L."/>
            <person name="Lipzen A."/>
            <person name="Clum A."/>
            <person name="Barry K."/>
            <person name="Grigoriev I.V."/>
            <person name="Martin F.M."/>
            <person name="Stajich J.E."/>
            <person name="Smith M.E."/>
            <person name="Bonito G."/>
            <person name="Spatafora J.W."/>
        </authorList>
    </citation>
    <scope>NUCLEOTIDE SEQUENCE [LARGE SCALE GENOMIC DNA]</scope>
    <source>
        <strain evidence="1 2">AD002</strain>
    </source>
</reference>
<evidence type="ECO:0000313" key="2">
    <source>
        <dbReference type="Proteomes" id="UP000274822"/>
    </source>
</evidence>
<accession>A0A433QAY5</accession>
<dbReference type="EMBL" id="RBNJ01009440">
    <property type="protein sequence ID" value="RUS26889.1"/>
    <property type="molecule type" value="Genomic_DNA"/>
</dbReference>
<protein>
    <submittedName>
        <fullName evidence="1">Uncharacterized protein</fullName>
    </submittedName>
</protein>